<keyword evidence="2" id="KW-1185">Reference proteome</keyword>
<accession>Q5M4G3</accession>
<dbReference type="HOGENOM" id="CLU_3240192_0_0_9"/>
<organism evidence="1 2">
    <name type="scientific">Streptococcus thermophilus (strain ATCC BAA-250 / LMG 18311)</name>
    <dbReference type="NCBI Taxonomy" id="264199"/>
    <lineage>
        <taxon>Bacteria</taxon>
        <taxon>Bacillati</taxon>
        <taxon>Bacillota</taxon>
        <taxon>Bacilli</taxon>
        <taxon>Lactobacillales</taxon>
        <taxon>Streptococcaceae</taxon>
        <taxon>Streptococcus</taxon>
    </lineage>
</organism>
<gene>
    <name evidence="1" type="ordered locus">stu0994</name>
</gene>
<dbReference type="AlphaFoldDB" id="Q5M4G3"/>
<evidence type="ECO:0000313" key="2">
    <source>
        <dbReference type="Proteomes" id="UP000001170"/>
    </source>
</evidence>
<dbReference type="STRING" id="264199.stu0994"/>
<dbReference type="EMBL" id="CP000023">
    <property type="protein sequence ID" value="AAV60654.1"/>
    <property type="molecule type" value="Genomic_DNA"/>
</dbReference>
<proteinExistence type="predicted"/>
<protein>
    <recommendedName>
        <fullName evidence="3">Sensory box protein</fullName>
    </recommendedName>
</protein>
<dbReference type="KEGG" id="stl:stu0994"/>
<dbReference type="Proteomes" id="UP000001170">
    <property type="component" value="Chromosome"/>
</dbReference>
<reference evidence="1 2" key="1">
    <citation type="journal article" date="2004" name="Nat. Biotechnol.">
        <title>Complete sequence and comparative genome analysis of the dairy bacterium Streptococcus thermophilus.</title>
        <authorList>
            <person name="Bolotin A."/>
            <person name="Quinquis B."/>
            <person name="Renault P."/>
            <person name="Sorokin A."/>
            <person name="Ehrlich S.D."/>
            <person name="Kulakauskas S."/>
            <person name="Lapidus A."/>
            <person name="Goltsman E."/>
            <person name="Mazur M."/>
            <person name="Pusch G.D."/>
            <person name="Fonstein M."/>
            <person name="Overbeek R."/>
            <person name="Kyprides N."/>
            <person name="Purnelle B."/>
            <person name="Prozzi D."/>
            <person name="Ngui K."/>
            <person name="Masuy D."/>
            <person name="Hancy F."/>
            <person name="Burteau S."/>
            <person name="Boutry M."/>
            <person name="Delcour J."/>
            <person name="Goffeau A."/>
            <person name="Hols P."/>
        </authorList>
    </citation>
    <scope>NUCLEOTIDE SEQUENCE [LARGE SCALE GENOMIC DNA]</scope>
    <source>
        <strain evidence="2">ATCC BAA-250 / LMG 18311</strain>
    </source>
</reference>
<dbReference type="eggNOG" id="COG2461">
    <property type="taxonomic scope" value="Bacteria"/>
</dbReference>
<evidence type="ECO:0000313" key="1">
    <source>
        <dbReference type="EMBL" id="AAV60654.1"/>
    </source>
</evidence>
<dbReference type="Gene3D" id="3.30.450.20">
    <property type="entry name" value="PAS domain"/>
    <property type="match status" value="1"/>
</dbReference>
<evidence type="ECO:0008006" key="3">
    <source>
        <dbReference type="Google" id="ProtNLM"/>
    </source>
</evidence>
<name>Q5M4G3_STRT2</name>
<sequence length="51" mass="6095">MWFKSERLGKFVYVTYAAVRDDQGDFQGVLEYVQDIQPFFELESDLNRDID</sequence>